<reference evidence="2" key="1">
    <citation type="journal article" date="2023" name="Front. Microbiol.">
        <title>Genomic-based phylogenetic and metabolic analyses of the genus Natronomonas, and description of Natronomonas aquatica sp. nov.</title>
        <authorList>
            <person name="Garcia-Roldan A."/>
            <person name="Duran-Viseras A."/>
            <person name="de la Haba R.R."/>
            <person name="Corral P."/>
            <person name="Sanchez-Porro C."/>
            <person name="Ventosa A."/>
        </authorList>
    </citation>
    <scope>NUCLEOTIDE SEQUENCE</scope>
    <source>
        <strain evidence="2">F2-12</strain>
    </source>
</reference>
<dbReference type="InterPro" id="IPR058370">
    <property type="entry name" value="DUF8057"/>
</dbReference>
<name>A0A9R1CPW4_9EURY</name>
<keyword evidence="3" id="KW-1185">Reference proteome</keyword>
<protein>
    <submittedName>
        <fullName evidence="2">Uncharacterized protein</fullName>
    </submittedName>
</protein>
<gene>
    <name evidence="2" type="ORF">KM295_04895</name>
</gene>
<feature type="region of interest" description="Disordered" evidence="1">
    <location>
        <begin position="88"/>
        <end position="131"/>
    </location>
</feature>
<organism evidence="2 3">
    <name type="scientific">Natronomonas aquatica</name>
    <dbReference type="NCBI Taxonomy" id="2841590"/>
    <lineage>
        <taxon>Archaea</taxon>
        <taxon>Methanobacteriati</taxon>
        <taxon>Methanobacteriota</taxon>
        <taxon>Stenosarchaea group</taxon>
        <taxon>Halobacteria</taxon>
        <taxon>Halobacteriales</taxon>
        <taxon>Natronomonadaceae</taxon>
        <taxon>Natronomonas</taxon>
    </lineage>
</organism>
<dbReference type="Pfam" id="PF26244">
    <property type="entry name" value="DUF8057"/>
    <property type="match status" value="1"/>
</dbReference>
<evidence type="ECO:0000256" key="1">
    <source>
        <dbReference type="SAM" id="MobiDB-lite"/>
    </source>
</evidence>
<dbReference type="AlphaFoldDB" id="A0A9R1CPW4"/>
<evidence type="ECO:0000313" key="3">
    <source>
        <dbReference type="Proteomes" id="UP001139494"/>
    </source>
</evidence>
<dbReference type="Proteomes" id="UP001139494">
    <property type="component" value="Unassembled WGS sequence"/>
</dbReference>
<dbReference type="EMBL" id="JAHLKM010000004">
    <property type="protein sequence ID" value="MCQ4332843.1"/>
    <property type="molecule type" value="Genomic_DNA"/>
</dbReference>
<accession>A0A9R1CPW4</accession>
<comment type="caution">
    <text evidence="2">The sequence shown here is derived from an EMBL/GenBank/DDBJ whole genome shotgun (WGS) entry which is preliminary data.</text>
</comment>
<proteinExistence type="predicted"/>
<sequence>MTMYDRYFDEREEYTTEEVLRRAYALGVASVCGDPDDGAYERLKERSPDTYDRSIVELAYEEGRAEALELEATVGDDEEIWDRLVETTLDPGTTDGADLPAGLPDLLSREGTSGPAADLPEHLDLPSFLRR</sequence>
<evidence type="ECO:0000313" key="2">
    <source>
        <dbReference type="EMBL" id="MCQ4332843.1"/>
    </source>
</evidence>